<accession>A0A173S1J9</accession>
<dbReference type="Proteomes" id="UP000095649">
    <property type="component" value="Unassembled WGS sequence"/>
</dbReference>
<sequence>MGNARKPGGGRKPSKPEYSAAKNLAQQMEAAADLYTDKLSLQAIADALSLNPIKVRKLLITAGVYESDTAKLVQQTFGSFRSTQSYSAAVTSTMAALQLSRPSVTSYLPYEKGVYFPEEADTSNISTGAERQRHYQAVVALRKDPCEENLWKCVVAFRGYKFKTMSGLPFTYTLKKGRGDEFTKELWIDRREDSKSLAWSSVMLAYHNIGKIGEVVDRPKALGDIRGVSYIYGLFYRFGLIDVPDKAKEKMGGKEH</sequence>
<reference evidence="1 2" key="1">
    <citation type="submission" date="2015-09" db="EMBL/GenBank/DDBJ databases">
        <authorList>
            <consortium name="Pathogen Informatics"/>
        </authorList>
    </citation>
    <scope>NUCLEOTIDE SEQUENCE [LARGE SCALE GENOMIC DNA]</scope>
    <source>
        <strain evidence="1 2">2789STDY5834970</strain>
    </source>
</reference>
<organism evidence="1 2">
    <name type="scientific">Faecalibacterium prausnitzii</name>
    <dbReference type="NCBI Taxonomy" id="853"/>
    <lineage>
        <taxon>Bacteria</taxon>
        <taxon>Bacillati</taxon>
        <taxon>Bacillota</taxon>
        <taxon>Clostridia</taxon>
        <taxon>Eubacteriales</taxon>
        <taxon>Oscillospiraceae</taxon>
        <taxon>Faecalibacterium</taxon>
    </lineage>
</organism>
<proteinExistence type="predicted"/>
<dbReference type="EMBL" id="CYXN01000003">
    <property type="protein sequence ID" value="CUM84182.1"/>
    <property type="molecule type" value="Genomic_DNA"/>
</dbReference>
<name>A0A173S1J9_9FIRM</name>
<protein>
    <submittedName>
        <fullName evidence="1">Uncharacterized protein</fullName>
    </submittedName>
</protein>
<evidence type="ECO:0000313" key="2">
    <source>
        <dbReference type="Proteomes" id="UP000095649"/>
    </source>
</evidence>
<evidence type="ECO:0000313" key="1">
    <source>
        <dbReference type="EMBL" id="CUM84182.1"/>
    </source>
</evidence>
<gene>
    <name evidence="1" type="ORF">ERS852582_00795</name>
</gene>
<dbReference type="RefSeq" id="WP_242852904.1">
    <property type="nucleotide sequence ID" value="NZ_CYXN01000003.1"/>
</dbReference>
<dbReference type="AlphaFoldDB" id="A0A173S1J9"/>